<evidence type="ECO:0000313" key="5">
    <source>
        <dbReference type="Proteomes" id="UP000680714"/>
    </source>
</evidence>
<dbReference type="InterPro" id="IPR027417">
    <property type="entry name" value="P-loop_NTPase"/>
</dbReference>
<keyword evidence="2" id="KW-1133">Transmembrane helix</keyword>
<gene>
    <name evidence="4" type="ORF">KEC16_11170</name>
</gene>
<dbReference type="PANTHER" id="PTHR13696">
    <property type="entry name" value="P-LOOP CONTAINING NUCLEOSIDE TRIPHOSPHATE HYDROLASE"/>
    <property type="match status" value="1"/>
</dbReference>
<name>A0ABS5ICX3_9PROT</name>
<feature type="domain" description="AAA" evidence="3">
    <location>
        <begin position="13"/>
        <end position="187"/>
    </location>
</feature>
<dbReference type="RefSeq" id="WP_211548858.1">
    <property type="nucleotide sequence ID" value="NZ_JAGTUF010000009.1"/>
</dbReference>
<dbReference type="Pfam" id="PF13614">
    <property type="entry name" value="AAA_31"/>
    <property type="match status" value="1"/>
</dbReference>
<accession>A0ABS5ICX3</accession>
<keyword evidence="2" id="KW-0812">Transmembrane</keyword>
<dbReference type="Gene3D" id="3.40.50.300">
    <property type="entry name" value="P-loop containing nucleotide triphosphate hydrolases"/>
    <property type="match status" value="1"/>
</dbReference>
<dbReference type="Proteomes" id="UP000680714">
    <property type="component" value="Unassembled WGS sequence"/>
</dbReference>
<keyword evidence="2" id="KW-0472">Membrane</keyword>
<evidence type="ECO:0000259" key="3">
    <source>
        <dbReference type="Pfam" id="PF13614"/>
    </source>
</evidence>
<protein>
    <submittedName>
        <fullName evidence="4">ParA family protein</fullName>
    </submittedName>
</protein>
<feature type="compositionally biased region" description="Pro residues" evidence="1">
    <location>
        <begin position="321"/>
        <end position="331"/>
    </location>
</feature>
<feature type="region of interest" description="Disordered" evidence="1">
    <location>
        <begin position="311"/>
        <end position="331"/>
    </location>
</feature>
<dbReference type="InterPro" id="IPR025669">
    <property type="entry name" value="AAA_dom"/>
</dbReference>
<dbReference type="EMBL" id="JAGTUF010000009">
    <property type="protein sequence ID" value="MBR9972272.1"/>
    <property type="molecule type" value="Genomic_DNA"/>
</dbReference>
<keyword evidence="5" id="KW-1185">Reference proteome</keyword>
<organism evidence="4 5">
    <name type="scientific">Magnetospirillum sulfuroxidans</name>
    <dbReference type="NCBI Taxonomy" id="611300"/>
    <lineage>
        <taxon>Bacteria</taxon>
        <taxon>Pseudomonadati</taxon>
        <taxon>Pseudomonadota</taxon>
        <taxon>Alphaproteobacteria</taxon>
        <taxon>Rhodospirillales</taxon>
        <taxon>Rhodospirillaceae</taxon>
        <taxon>Magnetospirillum</taxon>
    </lineage>
</organism>
<dbReference type="SUPFAM" id="SSF52540">
    <property type="entry name" value="P-loop containing nucleoside triphosphate hydrolases"/>
    <property type="match status" value="1"/>
</dbReference>
<evidence type="ECO:0000256" key="1">
    <source>
        <dbReference type="SAM" id="MobiDB-lite"/>
    </source>
</evidence>
<dbReference type="InterPro" id="IPR050678">
    <property type="entry name" value="DNA_Partitioning_ATPase"/>
</dbReference>
<comment type="caution">
    <text evidence="4">The sequence shown here is derived from an EMBL/GenBank/DDBJ whole genome shotgun (WGS) entry which is preliminary data.</text>
</comment>
<dbReference type="PANTHER" id="PTHR13696:SF52">
    <property type="entry name" value="PARA FAMILY PROTEIN CT_582"/>
    <property type="match status" value="1"/>
</dbReference>
<sequence>MIEPRPKAIYPPIIAVFNHKGGVAKTTTSGNLATCLAAFGYRVVLADLDAQGNATGSFGILPLPPIGAMDVITGRVRLEDALIPTQFPGLSLLPATTQLRTAEMELAAHERSHQALREAFASQNIGSHAHIVIIDCPPSLGTITGNALSAAAAVLIPARADPYSHEGLVNTWHEIKRLRQGANASLTVAGILLTMTGEDAAGDDVARSMRAEFGDQVYGVSIESDAKVTEAAQLGVPVAVLDPDGGAGHNYLQATAELILRLRRHARHDISTLAEPLSMVDAQNTLRDWRARLPGLQRRANDAPAWTAVQAANPDSDEDPGPSPLNAPPPPPRAGFGWGAMVLAVILGAMLGAMTVFLYNSIAGH</sequence>
<dbReference type="CDD" id="cd02042">
    <property type="entry name" value="ParAB_family"/>
    <property type="match status" value="1"/>
</dbReference>
<feature type="transmembrane region" description="Helical" evidence="2">
    <location>
        <begin position="336"/>
        <end position="359"/>
    </location>
</feature>
<reference evidence="4 5" key="1">
    <citation type="submission" date="2021-04" db="EMBL/GenBank/DDBJ databases">
        <title>Magnetospirillum sulfuroxidans sp. nov., a facultative chemolithoautotrophic sulfur-oxidizing alphaproteobacterium isolated from freshwater sediment and proposals for Paramagetospirillum gen. nov., and Magnetospirillaceae fam. nov.</title>
        <authorList>
            <person name="Koziaeva V."/>
            <person name="Geelhoed J.S."/>
            <person name="Sorokin D.Y."/>
            <person name="Grouzdev D.S."/>
        </authorList>
    </citation>
    <scope>NUCLEOTIDE SEQUENCE [LARGE SCALE GENOMIC DNA]</scope>
    <source>
        <strain evidence="4 5">J10</strain>
    </source>
</reference>
<proteinExistence type="predicted"/>
<evidence type="ECO:0000313" key="4">
    <source>
        <dbReference type="EMBL" id="MBR9972272.1"/>
    </source>
</evidence>
<evidence type="ECO:0000256" key="2">
    <source>
        <dbReference type="SAM" id="Phobius"/>
    </source>
</evidence>